<dbReference type="AlphaFoldDB" id="A0A3N1XST8"/>
<gene>
    <name evidence="2" type="ORF">EDD66_103254</name>
</gene>
<proteinExistence type="predicted"/>
<evidence type="ECO:0000313" key="3">
    <source>
        <dbReference type="Proteomes" id="UP000273083"/>
    </source>
</evidence>
<dbReference type="Proteomes" id="UP000273083">
    <property type="component" value="Unassembled WGS sequence"/>
</dbReference>
<dbReference type="Gene3D" id="3.50.50.60">
    <property type="entry name" value="FAD/NAD(P)-binding domain"/>
    <property type="match status" value="2"/>
</dbReference>
<dbReference type="Pfam" id="PF13450">
    <property type="entry name" value="NAD_binding_8"/>
    <property type="match status" value="1"/>
</dbReference>
<dbReference type="RefSeq" id="WP_123608760.1">
    <property type="nucleotide sequence ID" value="NZ_RJVG01000003.1"/>
</dbReference>
<organism evidence="2 3">
    <name type="scientific">Mobilisporobacter senegalensis</name>
    <dbReference type="NCBI Taxonomy" id="1329262"/>
    <lineage>
        <taxon>Bacteria</taxon>
        <taxon>Bacillati</taxon>
        <taxon>Bacillota</taxon>
        <taxon>Clostridia</taxon>
        <taxon>Lachnospirales</taxon>
        <taxon>Lachnospiraceae</taxon>
        <taxon>Mobilisporobacter</taxon>
    </lineage>
</organism>
<dbReference type="PANTHER" id="PTHR42842">
    <property type="entry name" value="FAD/NAD(P)-BINDING OXIDOREDUCTASE"/>
    <property type="match status" value="1"/>
</dbReference>
<evidence type="ECO:0000259" key="1">
    <source>
        <dbReference type="Pfam" id="PF21688"/>
    </source>
</evidence>
<dbReference type="PIRSF" id="PIRSF038984">
    <property type="entry name" value="FAD_binding_protein"/>
    <property type="match status" value="1"/>
</dbReference>
<dbReference type="EMBL" id="RJVG01000003">
    <property type="protein sequence ID" value="ROR29318.1"/>
    <property type="molecule type" value="Genomic_DNA"/>
</dbReference>
<dbReference type="Pfam" id="PF21688">
    <property type="entry name" value="FAD-depend_C"/>
    <property type="match status" value="1"/>
</dbReference>
<keyword evidence="3" id="KW-1185">Reference proteome</keyword>
<feature type="domain" description="FAD-dependent protein C-terminal" evidence="1">
    <location>
        <begin position="292"/>
        <end position="484"/>
    </location>
</feature>
<comment type="caution">
    <text evidence="2">The sequence shown here is derived from an EMBL/GenBank/DDBJ whole genome shotgun (WGS) entry which is preliminary data.</text>
</comment>
<dbReference type="PANTHER" id="PTHR42842:SF3">
    <property type="entry name" value="FAD_NAD(P)-BINDING OXIDOREDUCTASE FAMILY PROTEIN"/>
    <property type="match status" value="1"/>
</dbReference>
<sequence>MIRINQLKLNISHSKEDLEKSIIKILKISPKELLEYNIVKQSIDARKKNEIKYIYSVDAVITNEDKKLQNLKNSNVTIAKDNTYQFVADGEEKMKSRPVIIGAGPAGLFCAYMLAKEGFMPLLIERGEEVYKRVDTVNHFWMTNELNTESNVQFGEGGAGTFSDGKLNTLVKDQAGRNRKILETFVEYGAPSDILYRHKPHIGTDQLRDVVKNMREDIIKSGGEVLFNTKVTDFFIEDDRISGVEIETRETGTSRILKKAINSNIIVVAIGHSARDTFEMIHKRGLALSKKSFAIGVRIEHPQKLISQNQYGDNYSKLPPAEYKLAHQAKNGRSIYSFCMCPGGFVVNASSETGRIATNGMSNYARDEANANSAMIVSVTPEDFENVSPLAGVRFQQKWESMAYQAGKGFIPIQLFGDLVQNRISSTLGNITPNIKGNYTLSNLTECLPRFITDTLIEGINAFDQKIQGFANEEAVLSGVETRTSSPIRILRNELLESNIRGIYPCGEGAGYAGGITSAAMDGIKVAEAIAHRYRP</sequence>
<dbReference type="InterPro" id="IPR049516">
    <property type="entry name" value="FAD-depend_C"/>
</dbReference>
<name>A0A3N1XST8_9FIRM</name>
<dbReference type="Gene3D" id="3.30.70.2700">
    <property type="match status" value="1"/>
</dbReference>
<evidence type="ECO:0000313" key="2">
    <source>
        <dbReference type="EMBL" id="ROR29318.1"/>
    </source>
</evidence>
<dbReference type="InterPro" id="IPR028348">
    <property type="entry name" value="FAD-binding_protein"/>
</dbReference>
<accession>A0A3N1XST8</accession>
<dbReference type="OrthoDB" id="9772594at2"/>
<reference evidence="2 3" key="1">
    <citation type="submission" date="2018-11" db="EMBL/GenBank/DDBJ databases">
        <title>Genomic Encyclopedia of Type Strains, Phase IV (KMG-IV): sequencing the most valuable type-strain genomes for metagenomic binning, comparative biology and taxonomic classification.</title>
        <authorList>
            <person name="Goeker M."/>
        </authorList>
    </citation>
    <scope>NUCLEOTIDE SEQUENCE [LARGE SCALE GENOMIC DNA]</scope>
    <source>
        <strain evidence="2 3">DSM 26537</strain>
    </source>
</reference>
<dbReference type="SUPFAM" id="SSF51905">
    <property type="entry name" value="FAD/NAD(P)-binding domain"/>
    <property type="match status" value="1"/>
</dbReference>
<protein>
    <recommendedName>
        <fullName evidence="1">FAD-dependent protein C-terminal domain-containing protein</fullName>
    </recommendedName>
</protein>
<dbReference type="InterPro" id="IPR036188">
    <property type="entry name" value="FAD/NAD-bd_sf"/>
</dbReference>